<keyword evidence="3" id="KW-1185">Reference proteome</keyword>
<dbReference type="RefSeq" id="WP_221024945.1">
    <property type="nucleotide sequence ID" value="NZ_JAIEZQ010000002.1"/>
</dbReference>
<feature type="transmembrane region" description="Helical" evidence="1">
    <location>
        <begin position="6"/>
        <end position="23"/>
    </location>
</feature>
<organism evidence="2 3">
    <name type="scientific">Nocardioides jiangsuensis</name>
    <dbReference type="NCBI Taxonomy" id="2866161"/>
    <lineage>
        <taxon>Bacteria</taxon>
        <taxon>Bacillati</taxon>
        <taxon>Actinomycetota</taxon>
        <taxon>Actinomycetes</taxon>
        <taxon>Propionibacteriales</taxon>
        <taxon>Nocardioidaceae</taxon>
        <taxon>Nocardioides</taxon>
    </lineage>
</organism>
<keyword evidence="1" id="KW-0812">Transmembrane</keyword>
<gene>
    <name evidence="2" type="ORF">K1X13_10040</name>
</gene>
<dbReference type="SUPFAM" id="SSF103473">
    <property type="entry name" value="MFS general substrate transporter"/>
    <property type="match status" value="1"/>
</dbReference>
<evidence type="ECO:0000313" key="3">
    <source>
        <dbReference type="Proteomes" id="UP000754710"/>
    </source>
</evidence>
<keyword evidence="1" id="KW-1133">Transmembrane helix</keyword>
<comment type="caution">
    <text evidence="2">The sequence shown here is derived from an EMBL/GenBank/DDBJ whole genome shotgun (WGS) entry which is preliminary data.</text>
</comment>
<evidence type="ECO:0000256" key="1">
    <source>
        <dbReference type="SAM" id="Phobius"/>
    </source>
</evidence>
<feature type="transmembrane region" description="Helical" evidence="1">
    <location>
        <begin position="57"/>
        <end position="77"/>
    </location>
</feature>
<feature type="transmembrane region" description="Helical" evidence="1">
    <location>
        <begin position="89"/>
        <end position="109"/>
    </location>
</feature>
<protein>
    <submittedName>
        <fullName evidence="2">Uncharacterized protein</fullName>
    </submittedName>
</protein>
<dbReference type="InterPro" id="IPR036259">
    <property type="entry name" value="MFS_trans_sf"/>
</dbReference>
<dbReference type="Proteomes" id="UP000754710">
    <property type="component" value="Unassembled WGS sequence"/>
</dbReference>
<dbReference type="EMBL" id="JAIEZQ010000002">
    <property type="protein sequence ID" value="MBY9075158.1"/>
    <property type="molecule type" value="Genomic_DNA"/>
</dbReference>
<evidence type="ECO:0000313" key="2">
    <source>
        <dbReference type="EMBL" id="MBY9075158.1"/>
    </source>
</evidence>
<accession>A0ABS7RM99</accession>
<name>A0ABS7RM99_9ACTN</name>
<sequence>MEAEVSLAAAGAAVLAGLGYFLLQALGEVAADEAKEAAFRRPSLAMRRRRHRGLTKAGFLCAVLAFGSAFLWLAVITNDFQDDARDARMLLALVAIFGVTAVCLLAAWWRRAVKPPH</sequence>
<reference evidence="2 3" key="1">
    <citation type="submission" date="2021-08" db="EMBL/GenBank/DDBJ databases">
        <title>Nocardioides bacterium WL0053 sp. nov., isolated from the sediment.</title>
        <authorList>
            <person name="Wang L."/>
            <person name="Zhang D."/>
            <person name="Zhang A."/>
        </authorList>
    </citation>
    <scope>NUCLEOTIDE SEQUENCE [LARGE SCALE GENOMIC DNA]</scope>
    <source>
        <strain evidence="2 3">WL0053</strain>
    </source>
</reference>
<keyword evidence="1" id="KW-0472">Membrane</keyword>
<proteinExistence type="predicted"/>